<dbReference type="Proteomes" id="UP000675881">
    <property type="component" value="Chromosome 3"/>
</dbReference>
<dbReference type="PANTHER" id="PTHR10443">
    <property type="entry name" value="MICROSOMAL DIPEPTIDASE"/>
    <property type="match status" value="1"/>
</dbReference>
<feature type="non-terminal residue" evidence="2">
    <location>
        <position position="1"/>
    </location>
</feature>
<keyword evidence="1 2" id="KW-0378">Hydrolase</keyword>
<dbReference type="InterPro" id="IPR032466">
    <property type="entry name" value="Metal_Hydrolase"/>
</dbReference>
<reference evidence="2" key="1">
    <citation type="submission" date="2021-02" db="EMBL/GenBank/DDBJ databases">
        <authorList>
            <person name="Bekaert M."/>
        </authorList>
    </citation>
    <scope>NUCLEOTIDE SEQUENCE</scope>
    <source>
        <strain evidence="2">IoA-00</strain>
    </source>
</reference>
<comment type="catalytic activity">
    <reaction evidence="1">
        <text>an L-aminoacyl-L-amino acid + H2O = 2 an L-alpha-amino acid</text>
        <dbReference type="Rhea" id="RHEA:48940"/>
        <dbReference type="ChEBI" id="CHEBI:15377"/>
        <dbReference type="ChEBI" id="CHEBI:59869"/>
        <dbReference type="ChEBI" id="CHEBI:77460"/>
        <dbReference type="EC" id="3.4.13.19"/>
    </reaction>
</comment>
<dbReference type="EC" id="3.4.13.19" evidence="1"/>
<dbReference type="GO" id="GO:0046872">
    <property type="term" value="F:metal ion binding"/>
    <property type="evidence" value="ECO:0007669"/>
    <property type="project" value="UniProtKB-UniRule"/>
</dbReference>
<dbReference type="OrthoDB" id="445695at2759"/>
<proteinExistence type="inferred from homology"/>
<keyword evidence="1" id="KW-0325">Glycoprotein</keyword>
<keyword evidence="1" id="KW-0862">Zinc</keyword>
<name>A0A7R8CP59_LEPSM</name>
<dbReference type="Gene3D" id="3.20.20.140">
    <property type="entry name" value="Metal-dependent hydrolases"/>
    <property type="match status" value="1"/>
</dbReference>
<dbReference type="SUPFAM" id="SSF51556">
    <property type="entry name" value="Metallo-dependent hydrolases"/>
    <property type="match status" value="1"/>
</dbReference>
<keyword evidence="1" id="KW-0482">Metalloprotease</keyword>
<keyword evidence="1" id="KW-0479">Metal-binding</keyword>
<gene>
    <name evidence="2" type="ORF">LSAA_7317</name>
</gene>
<protein>
    <recommendedName>
        <fullName evidence="1">Dipeptidase</fullName>
        <ecNumber evidence="1">3.4.13.19</ecNumber>
    </recommendedName>
</protein>
<keyword evidence="1" id="KW-0449">Lipoprotein</keyword>
<dbReference type="GO" id="GO:0098552">
    <property type="term" value="C:side of membrane"/>
    <property type="evidence" value="ECO:0007669"/>
    <property type="project" value="UniProtKB-KW"/>
</dbReference>
<dbReference type="PROSITE" id="PS51365">
    <property type="entry name" value="RENAL_DIPEPTIDASE_2"/>
    <property type="match status" value="1"/>
</dbReference>
<comment type="subunit">
    <text evidence="1">Homodimer; disulfide-linked.</text>
</comment>
<dbReference type="GO" id="GO:0006508">
    <property type="term" value="P:proteolysis"/>
    <property type="evidence" value="ECO:0007669"/>
    <property type="project" value="UniProtKB-KW"/>
</dbReference>
<keyword evidence="1" id="KW-0645">Protease</keyword>
<dbReference type="EMBL" id="HG994582">
    <property type="protein sequence ID" value="CAF2882434.1"/>
    <property type="molecule type" value="Genomic_DNA"/>
</dbReference>
<dbReference type="CDD" id="cd01301">
    <property type="entry name" value="rDP_like"/>
    <property type="match status" value="1"/>
</dbReference>
<evidence type="ECO:0000256" key="1">
    <source>
        <dbReference type="RuleBase" id="RU341113"/>
    </source>
</evidence>
<dbReference type="GO" id="GO:0070573">
    <property type="term" value="F:metallodipeptidase activity"/>
    <property type="evidence" value="ECO:0007669"/>
    <property type="project" value="InterPro"/>
</dbReference>
<evidence type="ECO:0000313" key="3">
    <source>
        <dbReference type="Proteomes" id="UP000675881"/>
    </source>
</evidence>
<dbReference type="InterPro" id="IPR008257">
    <property type="entry name" value="Pept_M19"/>
</dbReference>
<sequence>GYTNTGISASSDGGDDDIESNSQFLTNGYRYVADEAAIVRNAALVAGRRRSNAVQSCSSLSPTASGGFRGSRSLFNGSPSSQRAKFIGEDERGISLEIGKFVALITVSGIHFRRQHWCILSLILLIIIICVAIGLPISDNGSAPIGFNPPPTEKERLKLVSTILSETPLIDGHNDLPWNIRKFIHNKLNLVNFTDNLRTIAPWKNSDWSHTDLKRLKAGNIGAQFWVAYAPCGSQHKDSVQITLEQIDLIKRFISQYPTYLQFVNDSQALIDAHSEGRIASLISVESGHAIGTSLGVLRMFQRLGAISMTLTHNCNTPWADCSKVDKADGKPEHDGLTSFGKIVISEMNRLGMIIDLSHSSRQTAMDTIAASEAPVIFSHSSAYFLCNSTRNVPDDILKAVARKNGLVMVNFFSYFLTCSNISSIEDVVAHINHIRKVAGIDHVGIGASYDGINSPPTGLEDVSKYIHICFRVYYHLVTGHQRI</sequence>
<comment type="cofactor">
    <cofactor evidence="1">
        <name>Zn(2+)</name>
        <dbReference type="ChEBI" id="CHEBI:29105"/>
    </cofactor>
</comment>
<evidence type="ECO:0000313" key="2">
    <source>
        <dbReference type="EMBL" id="CAF2882434.1"/>
    </source>
</evidence>
<accession>A0A7R8CP59</accession>
<keyword evidence="1 2" id="KW-0224">Dipeptidase</keyword>
<comment type="subcellular location">
    <subcellularLocation>
        <location evidence="1">Membrane</location>
        <topology evidence="1">Lipid-anchor</topology>
        <topology evidence="1">GPI-anchor</topology>
    </subcellularLocation>
</comment>
<keyword evidence="1" id="KW-0336">GPI-anchor</keyword>
<keyword evidence="3" id="KW-1185">Reference proteome</keyword>
<dbReference type="AlphaFoldDB" id="A0A7R8CP59"/>
<dbReference type="Pfam" id="PF01244">
    <property type="entry name" value="Peptidase_M19"/>
    <property type="match status" value="1"/>
</dbReference>
<organism evidence="2 3">
    <name type="scientific">Lepeophtheirus salmonis</name>
    <name type="common">Salmon louse</name>
    <name type="synonym">Caligus salmonis</name>
    <dbReference type="NCBI Taxonomy" id="72036"/>
    <lineage>
        <taxon>Eukaryota</taxon>
        <taxon>Metazoa</taxon>
        <taxon>Ecdysozoa</taxon>
        <taxon>Arthropoda</taxon>
        <taxon>Crustacea</taxon>
        <taxon>Multicrustacea</taxon>
        <taxon>Hexanauplia</taxon>
        <taxon>Copepoda</taxon>
        <taxon>Siphonostomatoida</taxon>
        <taxon>Caligidae</taxon>
        <taxon>Lepeophtheirus</taxon>
    </lineage>
</organism>
<comment type="similarity">
    <text evidence="1">Belongs to the metallo-dependent hydrolases superfamily. Peptidase M19 family.</text>
</comment>
<keyword evidence="1" id="KW-0472">Membrane</keyword>
<dbReference type="PANTHER" id="PTHR10443:SF12">
    <property type="entry name" value="DIPEPTIDASE"/>
    <property type="match status" value="1"/>
</dbReference>
<keyword evidence="1" id="KW-1015">Disulfide bond</keyword>